<dbReference type="InterPro" id="IPR008866">
    <property type="entry name" value="Phage_lambda_GpA-like"/>
</dbReference>
<dbReference type="GO" id="GO:0016887">
    <property type="term" value="F:ATP hydrolysis activity"/>
    <property type="evidence" value="ECO:0007669"/>
    <property type="project" value="InterPro"/>
</dbReference>
<dbReference type="GO" id="GO:0005524">
    <property type="term" value="F:ATP binding"/>
    <property type="evidence" value="ECO:0007669"/>
    <property type="project" value="InterPro"/>
</dbReference>
<dbReference type="InterPro" id="IPR027417">
    <property type="entry name" value="P-loop_NTPase"/>
</dbReference>
<dbReference type="InterPro" id="IPR046453">
    <property type="entry name" value="GpA_ATPase"/>
</dbReference>
<sequence>MPTDIPDGAEVYREAYFRGLRPDPDVWIDQWADEYMRIPRDTGAAEPGQYRTSRTPYAREPMRCLSPAHPCKRVITMVASQLMKTQIGLNWIGGLMHMAPSNILALLPSLGLAKRVSSRISKTIKATPVLRERVAANRSRDSRNTMDTKEFEGGTLYVTTAGSAANLSELSARYVYGDEIDRWEVDIGEEGDPIELAETRGSTFGRNAKFYFSSSPTIKGASRISDLFDGSDQRHYYVPCPSCGHMQTLEWERLHYSKDYSVVHYQCAGPDCDVLIEEFHKGEMLTNGEWRAHAEGDGETVGFHLNALYSPLGWMDWKSLAKQFEKAKKAQAKGDLEPMQVFYNTRLAKVWDAAQEQTKANVLRARARLELFGLGSMPAAVLMITGAVDVQANRLEFMAMGWGVGMERWVIDYQIVSGDPADERTWAALDELLKAKYRHPCGVGLGILAVAVDSGGHHTDEVYQFCRVRRWRNVFAIKGASKPGKPVIAQRPSMVDVTWKGQTERNGAELWFVGTDTAKDWIYNRYPFEAGPGALHFANDLPDDFFDQCVAERKVARYIRGHKRIEWVKGKAERNEALDLMVYCLAMAHYLGLNRYKEHDWERVRQSLAQSGLFDDALGIKPVQGERLSNTEQATPAVPQPAPQPVAPVVPSRQAAPPPQRRSSSSGYLKRR</sequence>
<dbReference type="InterPro" id="IPR046454">
    <property type="entry name" value="GpA_endonuclease"/>
</dbReference>
<dbReference type="RefSeq" id="WP_090453436.1">
    <property type="nucleotide sequence ID" value="NZ_FNTC01000002.1"/>
</dbReference>
<dbReference type="Pfam" id="PF05876">
    <property type="entry name" value="GpA_ATPase"/>
    <property type="match status" value="1"/>
</dbReference>
<dbReference type="EMBL" id="FNTC01000002">
    <property type="protein sequence ID" value="SEB83539.1"/>
    <property type="molecule type" value="Genomic_DNA"/>
</dbReference>
<feature type="domain" description="Phage terminase large subunit GpA ATPase" evidence="2">
    <location>
        <begin position="44"/>
        <end position="290"/>
    </location>
</feature>
<evidence type="ECO:0000313" key="5">
    <source>
        <dbReference type="Proteomes" id="UP000198542"/>
    </source>
</evidence>
<proteinExistence type="inferred from homology"/>
<gene>
    <name evidence="4" type="ORF">SAMN04490187_2152</name>
</gene>
<feature type="region of interest" description="Disordered" evidence="1">
    <location>
        <begin position="627"/>
        <end position="672"/>
    </location>
</feature>
<dbReference type="HAMAP" id="MF_04144">
    <property type="entry name" value="TERL_LAMBDA"/>
    <property type="match status" value="1"/>
</dbReference>
<feature type="domain" description="Terminase large subunit GpA endonuclease" evidence="3">
    <location>
        <begin position="300"/>
        <end position="601"/>
    </location>
</feature>
<reference evidence="5" key="1">
    <citation type="submission" date="2016-10" db="EMBL/GenBank/DDBJ databases">
        <authorList>
            <person name="Varghese N."/>
            <person name="Submissions S."/>
        </authorList>
    </citation>
    <scope>NUCLEOTIDE SEQUENCE [LARGE SCALE GENOMIC DNA]</scope>
    <source>
        <strain evidence="5">BS3660</strain>
    </source>
</reference>
<evidence type="ECO:0000259" key="2">
    <source>
        <dbReference type="Pfam" id="PF05876"/>
    </source>
</evidence>
<protein>
    <submittedName>
        <fullName evidence="4">Phage terminase, large subunit GpA</fullName>
    </submittedName>
</protein>
<evidence type="ECO:0000259" key="3">
    <source>
        <dbReference type="Pfam" id="PF20454"/>
    </source>
</evidence>
<dbReference type="GO" id="GO:0004519">
    <property type="term" value="F:endonuclease activity"/>
    <property type="evidence" value="ECO:0007669"/>
    <property type="project" value="InterPro"/>
</dbReference>
<accession>A0A231GJI0</accession>
<name>A0A231GJI0_PSEJE</name>
<evidence type="ECO:0000256" key="1">
    <source>
        <dbReference type="SAM" id="MobiDB-lite"/>
    </source>
</evidence>
<organism evidence="4 5">
    <name type="scientific">Pseudomonas jessenii</name>
    <dbReference type="NCBI Taxonomy" id="77298"/>
    <lineage>
        <taxon>Bacteria</taxon>
        <taxon>Pseudomonadati</taxon>
        <taxon>Pseudomonadota</taxon>
        <taxon>Gammaproteobacteria</taxon>
        <taxon>Pseudomonadales</taxon>
        <taxon>Pseudomonadaceae</taxon>
        <taxon>Pseudomonas</taxon>
    </lineage>
</organism>
<keyword evidence="5" id="KW-1185">Reference proteome</keyword>
<dbReference type="AlphaFoldDB" id="A0A231GJI0"/>
<evidence type="ECO:0000313" key="4">
    <source>
        <dbReference type="EMBL" id="SEB83539.1"/>
    </source>
</evidence>
<dbReference type="Gene3D" id="3.40.50.300">
    <property type="entry name" value="P-loop containing nucleotide triphosphate hydrolases"/>
    <property type="match status" value="1"/>
</dbReference>
<dbReference type="Pfam" id="PF20454">
    <property type="entry name" value="GpA_nuclease"/>
    <property type="match status" value="1"/>
</dbReference>
<feature type="compositionally biased region" description="Low complexity" evidence="1">
    <location>
        <begin position="649"/>
        <end position="666"/>
    </location>
</feature>
<feature type="compositionally biased region" description="Pro residues" evidence="1">
    <location>
        <begin position="638"/>
        <end position="648"/>
    </location>
</feature>
<dbReference type="Proteomes" id="UP000198542">
    <property type="component" value="Unassembled WGS sequence"/>
</dbReference>